<sequence length="609" mass="68534">MACPSLSHMSMIGRLHHVRSNLSRLGQPRLTTVHLLKANPLEISLACHVSQTTSALVNEETAGTAPIRNKSPLQPRDGANGAKGKAPNKASSKPYKVARTFQEIPGPKPWPIVGNKLLFTPLGGYSQSNVWDTFERLHGEYGPMVRISGLIPGKGVLFLFRPKDIKRLFQVEGPYPDRPVLDILACYRENRPQYFSSIGLVPSNGSEWHRLRVCVHRMMRPDLVTQYKVRQAQVALDLVHFMKSQPDYSGNDGTIIIKDMLTLLMQYTLEGIGVASLGTRLGCLEAQGVQSVAQSVIQANYMTLKTFGECYFLPPFHRLVATKHYRAIAESQDTIVQVVEKELQKRYHERNEDPLEFASSEPFLDHLMARENLSKKDVLLLATEIFQGGIDATATTLGFCLYFISRHPDIQQKLWEELENVDPLHHNLQGLPYLRGVVKETHRLRPAASQITRVIPTEIVIDGFHVPKGTWVNCVTRISSKDPSAFPLPEDFIPERWITNPRQTNNKQSNNSEQLNSSRSLTDDSQDKSLNATDISSISSASDPYSLLPFSHGPRMCPGRRFADQEIYLGIIALIRAFHLEWVGVKEVGQVQKLNIMPDNTFDIKFTQR</sequence>
<evidence type="ECO:0000256" key="9">
    <source>
        <dbReference type="RuleBase" id="RU000461"/>
    </source>
</evidence>
<comment type="caution">
    <text evidence="11">The sequence shown here is derived from an EMBL/GenBank/DDBJ whole genome shotgun (WGS) entry which is preliminary data.</text>
</comment>
<evidence type="ECO:0000256" key="8">
    <source>
        <dbReference type="PIRSR" id="PIRSR602401-1"/>
    </source>
</evidence>
<evidence type="ECO:0000256" key="5">
    <source>
        <dbReference type="ARBA" id="ARBA00023002"/>
    </source>
</evidence>
<feature type="binding site" description="axial binding residue" evidence="8">
    <location>
        <position position="557"/>
    </location>
    <ligand>
        <name>heme</name>
        <dbReference type="ChEBI" id="CHEBI:30413"/>
    </ligand>
    <ligandPart>
        <name>Fe</name>
        <dbReference type="ChEBI" id="CHEBI:18248"/>
    </ligandPart>
</feature>
<evidence type="ECO:0000256" key="6">
    <source>
        <dbReference type="ARBA" id="ARBA00023004"/>
    </source>
</evidence>
<comment type="similarity">
    <text evidence="2 9">Belongs to the cytochrome P450 family.</text>
</comment>
<dbReference type="GO" id="GO:0004497">
    <property type="term" value="F:monooxygenase activity"/>
    <property type="evidence" value="ECO:0007669"/>
    <property type="project" value="UniProtKB-KW"/>
</dbReference>
<feature type="region of interest" description="Disordered" evidence="10">
    <location>
        <begin position="501"/>
        <end position="536"/>
    </location>
</feature>
<dbReference type="PRINTS" id="PR00463">
    <property type="entry name" value="EP450I"/>
</dbReference>
<comment type="cofactor">
    <cofactor evidence="1 8">
        <name>heme</name>
        <dbReference type="ChEBI" id="CHEBI:30413"/>
    </cofactor>
</comment>
<dbReference type="PRINTS" id="PR00385">
    <property type="entry name" value="P450"/>
</dbReference>
<dbReference type="CDD" id="cd11054">
    <property type="entry name" value="CYP24A1-like"/>
    <property type="match status" value="1"/>
</dbReference>
<accession>A0AAV2Q6I6</accession>
<dbReference type="InterPro" id="IPR017972">
    <property type="entry name" value="Cyt_P450_CS"/>
</dbReference>
<dbReference type="Proteomes" id="UP001497623">
    <property type="component" value="Unassembled WGS sequence"/>
</dbReference>
<feature type="region of interest" description="Disordered" evidence="10">
    <location>
        <begin position="59"/>
        <end position="95"/>
    </location>
</feature>
<evidence type="ECO:0000256" key="2">
    <source>
        <dbReference type="ARBA" id="ARBA00010617"/>
    </source>
</evidence>
<reference evidence="11 12" key="1">
    <citation type="submission" date="2024-05" db="EMBL/GenBank/DDBJ databases">
        <authorList>
            <person name="Wallberg A."/>
        </authorList>
    </citation>
    <scope>NUCLEOTIDE SEQUENCE [LARGE SCALE GENOMIC DNA]</scope>
</reference>
<dbReference type="EMBL" id="CAXKWB010003662">
    <property type="protein sequence ID" value="CAL4069810.1"/>
    <property type="molecule type" value="Genomic_DNA"/>
</dbReference>
<dbReference type="InterPro" id="IPR001128">
    <property type="entry name" value="Cyt_P450"/>
</dbReference>
<gene>
    <name evidence="11" type="ORF">MNOR_LOCUS8058</name>
</gene>
<organism evidence="11 12">
    <name type="scientific">Meganyctiphanes norvegica</name>
    <name type="common">Northern krill</name>
    <name type="synonym">Thysanopoda norvegica</name>
    <dbReference type="NCBI Taxonomy" id="48144"/>
    <lineage>
        <taxon>Eukaryota</taxon>
        <taxon>Metazoa</taxon>
        <taxon>Ecdysozoa</taxon>
        <taxon>Arthropoda</taxon>
        <taxon>Crustacea</taxon>
        <taxon>Multicrustacea</taxon>
        <taxon>Malacostraca</taxon>
        <taxon>Eumalacostraca</taxon>
        <taxon>Eucarida</taxon>
        <taxon>Euphausiacea</taxon>
        <taxon>Euphausiidae</taxon>
        <taxon>Meganyctiphanes</taxon>
    </lineage>
</organism>
<dbReference type="GO" id="GO:0020037">
    <property type="term" value="F:heme binding"/>
    <property type="evidence" value="ECO:0007669"/>
    <property type="project" value="InterPro"/>
</dbReference>
<keyword evidence="6 8" id="KW-0408">Iron</keyword>
<protein>
    <recommendedName>
        <fullName evidence="13">Cytochrome P450</fullName>
    </recommendedName>
</protein>
<evidence type="ECO:0000256" key="1">
    <source>
        <dbReference type="ARBA" id="ARBA00001971"/>
    </source>
</evidence>
<evidence type="ECO:0000256" key="4">
    <source>
        <dbReference type="ARBA" id="ARBA00022723"/>
    </source>
</evidence>
<keyword evidence="12" id="KW-1185">Reference proteome</keyword>
<dbReference type="PANTHER" id="PTHR24279">
    <property type="entry name" value="CYTOCHROME P450"/>
    <property type="match status" value="1"/>
</dbReference>
<feature type="compositionally biased region" description="Polar residues" evidence="10">
    <location>
        <begin position="501"/>
        <end position="520"/>
    </location>
</feature>
<evidence type="ECO:0000256" key="7">
    <source>
        <dbReference type="ARBA" id="ARBA00023033"/>
    </source>
</evidence>
<keyword evidence="3 8" id="KW-0349">Heme</keyword>
<keyword evidence="7 9" id="KW-0503">Monooxygenase</keyword>
<keyword evidence="5 9" id="KW-0560">Oxidoreductase</keyword>
<dbReference type="GO" id="GO:0016705">
    <property type="term" value="F:oxidoreductase activity, acting on paired donors, with incorporation or reduction of molecular oxygen"/>
    <property type="evidence" value="ECO:0007669"/>
    <property type="project" value="InterPro"/>
</dbReference>
<dbReference type="InterPro" id="IPR002401">
    <property type="entry name" value="Cyt_P450_E_grp-I"/>
</dbReference>
<evidence type="ECO:0008006" key="13">
    <source>
        <dbReference type="Google" id="ProtNLM"/>
    </source>
</evidence>
<dbReference type="InterPro" id="IPR036396">
    <property type="entry name" value="Cyt_P450_sf"/>
</dbReference>
<name>A0AAV2Q6I6_MEGNR</name>
<evidence type="ECO:0000313" key="11">
    <source>
        <dbReference type="EMBL" id="CAL4069810.1"/>
    </source>
</evidence>
<evidence type="ECO:0000256" key="10">
    <source>
        <dbReference type="SAM" id="MobiDB-lite"/>
    </source>
</evidence>
<proteinExistence type="inferred from homology"/>
<dbReference type="AlphaFoldDB" id="A0AAV2Q6I6"/>
<evidence type="ECO:0000256" key="3">
    <source>
        <dbReference type="ARBA" id="ARBA00022617"/>
    </source>
</evidence>
<dbReference type="SUPFAM" id="SSF48264">
    <property type="entry name" value="Cytochrome P450"/>
    <property type="match status" value="1"/>
</dbReference>
<dbReference type="InterPro" id="IPR050479">
    <property type="entry name" value="CYP11_CYP27_families"/>
</dbReference>
<evidence type="ECO:0000313" key="12">
    <source>
        <dbReference type="Proteomes" id="UP001497623"/>
    </source>
</evidence>
<dbReference type="Pfam" id="PF00067">
    <property type="entry name" value="p450"/>
    <property type="match status" value="1"/>
</dbReference>
<dbReference type="GO" id="GO:0005506">
    <property type="term" value="F:iron ion binding"/>
    <property type="evidence" value="ECO:0007669"/>
    <property type="project" value="InterPro"/>
</dbReference>
<feature type="compositionally biased region" description="Low complexity" evidence="10">
    <location>
        <begin position="79"/>
        <end position="94"/>
    </location>
</feature>
<dbReference type="Gene3D" id="1.10.630.10">
    <property type="entry name" value="Cytochrome P450"/>
    <property type="match status" value="1"/>
</dbReference>
<dbReference type="PROSITE" id="PS00086">
    <property type="entry name" value="CYTOCHROME_P450"/>
    <property type="match status" value="1"/>
</dbReference>
<dbReference type="PANTHER" id="PTHR24279:SF120">
    <property type="entry name" value="CYTOCHROME P450"/>
    <property type="match status" value="1"/>
</dbReference>
<keyword evidence="4 8" id="KW-0479">Metal-binding</keyword>